<dbReference type="GO" id="GO:0005634">
    <property type="term" value="C:nucleus"/>
    <property type="evidence" value="ECO:0007669"/>
    <property type="project" value="UniProtKB-SubCell"/>
</dbReference>
<feature type="region of interest" description="Disordered" evidence="10">
    <location>
        <begin position="107"/>
        <end position="155"/>
    </location>
</feature>
<feature type="compositionally biased region" description="Acidic residues" evidence="10">
    <location>
        <begin position="273"/>
        <end position="282"/>
    </location>
</feature>
<comment type="function">
    <text evidence="1">Directs RNA polymerase II nuclear import.</text>
</comment>
<keyword evidence="9" id="KW-0539">Nucleus</keyword>
<protein>
    <recommendedName>
        <fullName evidence="5">Probable RNA polymerase II nuclear localization protein SLC7A6OS</fullName>
    </recommendedName>
</protein>
<dbReference type="PANTHER" id="PTHR31196:SF2">
    <property type="entry name" value="RNA POLYMERASE II NUCLEAR LOCALIZATION PROTEIN SLC7A6OS-RELATED"/>
    <property type="match status" value="1"/>
</dbReference>
<keyword evidence="13" id="KW-1185">Reference proteome</keyword>
<accession>A0AAV2ZHZ8</accession>
<evidence type="ECO:0000256" key="10">
    <source>
        <dbReference type="SAM" id="MobiDB-lite"/>
    </source>
</evidence>
<name>A0AAV2ZHZ8_PYXAD</name>
<comment type="similarity">
    <text evidence="4">Belongs to the IWR1/SLC7A6OS family.</text>
</comment>
<feature type="domain" description="Transcription factor Iwr1" evidence="11">
    <location>
        <begin position="212"/>
        <end position="276"/>
    </location>
</feature>
<dbReference type="Proteomes" id="UP001181693">
    <property type="component" value="Unassembled WGS sequence"/>
</dbReference>
<evidence type="ECO:0000256" key="8">
    <source>
        <dbReference type="ARBA" id="ARBA00022927"/>
    </source>
</evidence>
<keyword evidence="8" id="KW-0653">Protein transport</keyword>
<keyword evidence="6" id="KW-0813">Transport</keyword>
<evidence type="ECO:0000259" key="11">
    <source>
        <dbReference type="Pfam" id="PF08574"/>
    </source>
</evidence>
<feature type="region of interest" description="Disordered" evidence="10">
    <location>
        <begin position="250"/>
        <end position="298"/>
    </location>
</feature>
<gene>
    <name evidence="12" type="ORF">GDO54_002528</name>
</gene>
<evidence type="ECO:0000256" key="4">
    <source>
        <dbReference type="ARBA" id="ARBA00010218"/>
    </source>
</evidence>
<dbReference type="InterPro" id="IPR013883">
    <property type="entry name" value="TF_Iwr1_dom"/>
</dbReference>
<evidence type="ECO:0000256" key="2">
    <source>
        <dbReference type="ARBA" id="ARBA00004123"/>
    </source>
</evidence>
<evidence type="ECO:0000256" key="9">
    <source>
        <dbReference type="ARBA" id="ARBA00023242"/>
    </source>
</evidence>
<keyword evidence="7" id="KW-0963">Cytoplasm</keyword>
<evidence type="ECO:0000256" key="1">
    <source>
        <dbReference type="ARBA" id="ARBA00003202"/>
    </source>
</evidence>
<comment type="caution">
    <text evidence="12">The sequence shown here is derived from an EMBL/GenBank/DDBJ whole genome shotgun (WGS) entry which is preliminary data.</text>
</comment>
<comment type="subcellular location">
    <subcellularLocation>
        <location evidence="3">Cytoplasm</location>
    </subcellularLocation>
    <subcellularLocation>
        <location evidence="2">Nucleus</location>
    </subcellularLocation>
</comment>
<evidence type="ECO:0000256" key="5">
    <source>
        <dbReference type="ARBA" id="ARBA00017036"/>
    </source>
</evidence>
<dbReference type="GO" id="GO:0032502">
    <property type="term" value="P:developmental process"/>
    <property type="evidence" value="ECO:0007669"/>
    <property type="project" value="TreeGrafter"/>
</dbReference>
<feature type="compositionally biased region" description="Acidic residues" evidence="10">
    <location>
        <begin position="250"/>
        <end position="265"/>
    </location>
</feature>
<reference evidence="12" key="1">
    <citation type="thesis" date="2020" institute="ProQuest LLC" country="789 East Eisenhower Parkway, Ann Arbor, MI, USA">
        <title>Comparative Genomics and Chromosome Evolution.</title>
        <authorList>
            <person name="Mudd A.B."/>
        </authorList>
    </citation>
    <scope>NUCLEOTIDE SEQUENCE</scope>
    <source>
        <strain evidence="12">1538</strain>
        <tissue evidence="12">Blood</tissue>
    </source>
</reference>
<dbReference type="PANTHER" id="PTHR31196">
    <property type="entry name" value="RNA POLYMERASE II NUCLEAR LOCALIZATION PROTEIN SLC7A6OS-RELATED"/>
    <property type="match status" value="1"/>
</dbReference>
<dbReference type="AlphaFoldDB" id="A0AAV2ZHZ8"/>
<evidence type="ECO:0000313" key="12">
    <source>
        <dbReference type="EMBL" id="DBA17011.1"/>
    </source>
</evidence>
<proteinExistence type="inferred from homology"/>
<evidence type="ECO:0000256" key="6">
    <source>
        <dbReference type="ARBA" id="ARBA00022448"/>
    </source>
</evidence>
<dbReference type="GO" id="GO:0005737">
    <property type="term" value="C:cytoplasm"/>
    <property type="evidence" value="ECO:0007669"/>
    <property type="project" value="UniProtKB-SubCell"/>
</dbReference>
<dbReference type="GO" id="GO:0015031">
    <property type="term" value="P:protein transport"/>
    <property type="evidence" value="ECO:0007669"/>
    <property type="project" value="UniProtKB-KW"/>
</dbReference>
<evidence type="ECO:0000256" key="3">
    <source>
        <dbReference type="ARBA" id="ARBA00004496"/>
    </source>
</evidence>
<evidence type="ECO:0000256" key="7">
    <source>
        <dbReference type="ARBA" id="ARBA00022490"/>
    </source>
</evidence>
<sequence length="326" mass="37446">MEAAVLRVKRKRGADPADALVISCKRLRAEEEEENREPGQVDNQLFKLAGTVTSQNEPIQKYVHEAMSRDRAARAINPSDSSLQRIQNDLRSLKWTQRQESRYRLISNLRPQCDGQDSGEGKGQPASPVTDGKPAPGTVEASESEIPDSPINASGGFQVFDIVQEEAEQEKAEEEGASSKESPETITCNSVKMIREQLTVSDEGCDHVENPDEFVYDIYYAESSPHTWIQDILSVRPYLYDHDLVLEEEEMEEEFYEDEDDENEENNWRNDYPDEEDEEEEGEDRREGEARYGGYYEDCDEEDGRKGYFWQSYRQVTMGDSDEEEY</sequence>
<dbReference type="InterPro" id="IPR040218">
    <property type="entry name" value="SLC7A6OS"/>
</dbReference>
<dbReference type="EMBL" id="DYDO01000010">
    <property type="protein sequence ID" value="DBA17011.1"/>
    <property type="molecule type" value="Genomic_DNA"/>
</dbReference>
<organism evidence="12 13">
    <name type="scientific">Pyxicephalus adspersus</name>
    <name type="common">African bullfrog</name>
    <dbReference type="NCBI Taxonomy" id="30357"/>
    <lineage>
        <taxon>Eukaryota</taxon>
        <taxon>Metazoa</taxon>
        <taxon>Chordata</taxon>
        <taxon>Craniata</taxon>
        <taxon>Vertebrata</taxon>
        <taxon>Euteleostomi</taxon>
        <taxon>Amphibia</taxon>
        <taxon>Batrachia</taxon>
        <taxon>Anura</taxon>
        <taxon>Neobatrachia</taxon>
        <taxon>Ranoidea</taxon>
        <taxon>Pyxicephalidae</taxon>
        <taxon>Pyxicephalinae</taxon>
        <taxon>Pyxicephalus</taxon>
    </lineage>
</organism>
<evidence type="ECO:0000313" key="13">
    <source>
        <dbReference type="Proteomes" id="UP001181693"/>
    </source>
</evidence>
<dbReference type="Pfam" id="PF08574">
    <property type="entry name" value="Iwr1"/>
    <property type="match status" value="1"/>
</dbReference>